<name>A0ABD1EV42_HYPHA</name>
<organism evidence="2 3">
    <name type="scientific">Hypothenemus hampei</name>
    <name type="common">Coffee berry borer</name>
    <dbReference type="NCBI Taxonomy" id="57062"/>
    <lineage>
        <taxon>Eukaryota</taxon>
        <taxon>Metazoa</taxon>
        <taxon>Ecdysozoa</taxon>
        <taxon>Arthropoda</taxon>
        <taxon>Hexapoda</taxon>
        <taxon>Insecta</taxon>
        <taxon>Pterygota</taxon>
        <taxon>Neoptera</taxon>
        <taxon>Endopterygota</taxon>
        <taxon>Coleoptera</taxon>
        <taxon>Polyphaga</taxon>
        <taxon>Cucujiformia</taxon>
        <taxon>Curculionidae</taxon>
        <taxon>Scolytinae</taxon>
        <taxon>Hypothenemus</taxon>
    </lineage>
</organism>
<dbReference type="AlphaFoldDB" id="A0ABD1EV42"/>
<proteinExistence type="predicted"/>
<gene>
    <name evidence="2" type="ORF">ABEB36_007781</name>
</gene>
<feature type="compositionally biased region" description="Basic residues" evidence="1">
    <location>
        <begin position="8"/>
        <end position="18"/>
    </location>
</feature>
<dbReference type="EMBL" id="JBDJPC010000005">
    <property type="protein sequence ID" value="KAL1502668.1"/>
    <property type="molecule type" value="Genomic_DNA"/>
</dbReference>
<evidence type="ECO:0000313" key="3">
    <source>
        <dbReference type="Proteomes" id="UP001566132"/>
    </source>
</evidence>
<evidence type="ECO:0000256" key="1">
    <source>
        <dbReference type="SAM" id="MobiDB-lite"/>
    </source>
</evidence>
<sequence length="102" mass="11654">MTMFRRKDILRRHMKNTHPGKQDEIIKTSVKVSDIPKKSVVIDNPNAVNVITASPAITKCPPEPSSTDQSSSCLKRQLLRDITILREAATSYHMLNLRRIYH</sequence>
<reference evidence="2 3" key="1">
    <citation type="submission" date="2024-05" db="EMBL/GenBank/DDBJ databases">
        <title>Genetic variation in Jamaican populations of the coffee berry borer (Hypothenemus hampei).</title>
        <authorList>
            <person name="Errbii M."/>
            <person name="Myrie A."/>
        </authorList>
    </citation>
    <scope>NUCLEOTIDE SEQUENCE [LARGE SCALE GENOMIC DNA]</scope>
    <source>
        <strain evidence="2">JA-Hopewell-2020-01-JO</strain>
        <tissue evidence="2">Whole body</tissue>
    </source>
</reference>
<evidence type="ECO:0000313" key="2">
    <source>
        <dbReference type="EMBL" id="KAL1502668.1"/>
    </source>
</evidence>
<dbReference type="Proteomes" id="UP001566132">
    <property type="component" value="Unassembled WGS sequence"/>
</dbReference>
<accession>A0ABD1EV42</accession>
<comment type="caution">
    <text evidence="2">The sequence shown here is derived from an EMBL/GenBank/DDBJ whole genome shotgun (WGS) entry which is preliminary data.</text>
</comment>
<feature type="region of interest" description="Disordered" evidence="1">
    <location>
        <begin position="1"/>
        <end position="20"/>
    </location>
</feature>
<protein>
    <submittedName>
        <fullName evidence="2">Uncharacterized protein</fullName>
    </submittedName>
</protein>
<keyword evidence="3" id="KW-1185">Reference proteome</keyword>